<dbReference type="InterPro" id="IPR016032">
    <property type="entry name" value="Sig_transdc_resp-reg_C-effctor"/>
</dbReference>
<proteinExistence type="predicted"/>
<keyword evidence="1" id="KW-0805">Transcription regulation</keyword>
<dbReference type="CDD" id="cd06170">
    <property type="entry name" value="LuxR_C_like"/>
    <property type="match status" value="1"/>
</dbReference>
<dbReference type="InterPro" id="IPR036388">
    <property type="entry name" value="WH-like_DNA-bd_sf"/>
</dbReference>
<evidence type="ECO:0000313" key="6">
    <source>
        <dbReference type="Proteomes" id="UP000184079"/>
    </source>
</evidence>
<reference evidence="6" key="1">
    <citation type="submission" date="2016-11" db="EMBL/GenBank/DDBJ databases">
        <authorList>
            <person name="Varghese N."/>
            <person name="Submissions S."/>
        </authorList>
    </citation>
    <scope>NUCLEOTIDE SEQUENCE [LARGE SCALE GENOMIC DNA]</scope>
    <source>
        <strain evidence="6">CGMCC 1.6496</strain>
    </source>
</reference>
<name>A0A1M5SG80_9BACI</name>
<protein>
    <submittedName>
        <fullName evidence="5">Regulatory protein, luxR family</fullName>
    </submittedName>
</protein>
<dbReference type="SUPFAM" id="SSF55781">
    <property type="entry name" value="GAF domain-like"/>
    <property type="match status" value="1"/>
</dbReference>
<evidence type="ECO:0000259" key="4">
    <source>
        <dbReference type="PROSITE" id="PS50043"/>
    </source>
</evidence>
<dbReference type="InterPro" id="IPR029016">
    <property type="entry name" value="GAF-like_dom_sf"/>
</dbReference>
<accession>A0A1M5SG80</accession>
<dbReference type="SUPFAM" id="SSF46894">
    <property type="entry name" value="C-terminal effector domain of the bipartite response regulators"/>
    <property type="match status" value="1"/>
</dbReference>
<evidence type="ECO:0000256" key="1">
    <source>
        <dbReference type="ARBA" id="ARBA00023015"/>
    </source>
</evidence>
<dbReference type="InterPro" id="IPR000792">
    <property type="entry name" value="Tscrpt_reg_LuxR_C"/>
</dbReference>
<keyword evidence="3" id="KW-0804">Transcription</keyword>
<dbReference type="OrthoDB" id="2825042at2"/>
<sequence>MRLDQYMDTFFQYGLRLLRENQKQIEYHWKQVSGYFESGETKLAKIPISLQMLSDLIFDSQYDKEALLIKINEVGKRESVSQPMNQFVITLMEIAVHRVVKRKSKYDYSDLQAIQYVFMKMRDHMLKDKHDFLFTIDDFLDQLVNSEQFPIDWIAVVEKNEQVFYISKWFQSNKQSNRPSHDFKASTFFNLTEELLKSMPYSNNKNTITIPYKYSTLLICIDRKGAGYTIPFINYILQIFENSSRRLKVHCQEQQWKDSVIMFYESIIQAKTFDESVKLVTQGFVNYLPFERCGVFSYSSDDRVGSGLLGHQFDNKAIQEIIEDVRNLPLIDKGMKLLQLFGEGMKYLQPLFITDAKESFPIEYINKFQLKSIVVAPLYQPSNNRLIGAAILDQGPYSQFSISQDAYTALLKFGQSAGEVIGKFEKKPLIDKRSFCLTVREVEVLALMAEGESTSSAADKLHLSEYTVRDYMTAIMRKMGVKNRTEAVAYAIRKGIM</sequence>
<dbReference type="GO" id="GO:0003677">
    <property type="term" value="F:DNA binding"/>
    <property type="evidence" value="ECO:0007669"/>
    <property type="project" value="UniProtKB-KW"/>
</dbReference>
<dbReference type="Gene3D" id="1.10.10.10">
    <property type="entry name" value="Winged helix-like DNA-binding domain superfamily/Winged helix DNA-binding domain"/>
    <property type="match status" value="1"/>
</dbReference>
<dbReference type="RefSeq" id="WP_073007638.1">
    <property type="nucleotide sequence ID" value="NZ_FQXD01000006.1"/>
</dbReference>
<evidence type="ECO:0000256" key="2">
    <source>
        <dbReference type="ARBA" id="ARBA00023125"/>
    </source>
</evidence>
<gene>
    <name evidence="5" type="ORF">SAMN05421807_106169</name>
</gene>
<dbReference type="AlphaFoldDB" id="A0A1M5SG80"/>
<dbReference type="PRINTS" id="PR00038">
    <property type="entry name" value="HTHLUXR"/>
</dbReference>
<keyword evidence="2" id="KW-0238">DNA-binding</keyword>
<dbReference type="GO" id="GO:0045892">
    <property type="term" value="P:negative regulation of DNA-templated transcription"/>
    <property type="evidence" value="ECO:0007669"/>
    <property type="project" value="UniProtKB-ARBA"/>
</dbReference>
<dbReference type="SMART" id="SM00421">
    <property type="entry name" value="HTH_LUXR"/>
    <property type="match status" value="1"/>
</dbReference>
<dbReference type="PROSITE" id="PS50043">
    <property type="entry name" value="HTH_LUXR_2"/>
    <property type="match status" value="1"/>
</dbReference>
<feature type="domain" description="HTH luxR-type" evidence="4">
    <location>
        <begin position="430"/>
        <end position="495"/>
    </location>
</feature>
<dbReference type="Proteomes" id="UP000184079">
    <property type="component" value="Unassembled WGS sequence"/>
</dbReference>
<organism evidence="5 6">
    <name type="scientific">Virgibacillus chiguensis</name>
    <dbReference type="NCBI Taxonomy" id="411959"/>
    <lineage>
        <taxon>Bacteria</taxon>
        <taxon>Bacillati</taxon>
        <taxon>Bacillota</taxon>
        <taxon>Bacilli</taxon>
        <taxon>Bacillales</taxon>
        <taxon>Bacillaceae</taxon>
        <taxon>Virgibacillus</taxon>
    </lineage>
</organism>
<dbReference type="PANTHER" id="PTHR44688:SF16">
    <property type="entry name" value="DNA-BINDING TRANSCRIPTIONAL ACTIVATOR DEVR_DOSR"/>
    <property type="match status" value="1"/>
</dbReference>
<evidence type="ECO:0000313" key="5">
    <source>
        <dbReference type="EMBL" id="SHH37501.1"/>
    </source>
</evidence>
<evidence type="ECO:0000256" key="3">
    <source>
        <dbReference type="ARBA" id="ARBA00023163"/>
    </source>
</evidence>
<dbReference type="PANTHER" id="PTHR44688">
    <property type="entry name" value="DNA-BINDING TRANSCRIPTIONAL ACTIVATOR DEVR_DOSR"/>
    <property type="match status" value="1"/>
</dbReference>
<dbReference type="EMBL" id="FQXD01000006">
    <property type="protein sequence ID" value="SHH37501.1"/>
    <property type="molecule type" value="Genomic_DNA"/>
</dbReference>
<dbReference type="Gene3D" id="3.30.450.40">
    <property type="match status" value="1"/>
</dbReference>
<keyword evidence="6" id="KW-1185">Reference proteome</keyword>
<dbReference type="Pfam" id="PF00196">
    <property type="entry name" value="GerE"/>
    <property type="match status" value="1"/>
</dbReference>